<proteinExistence type="predicted"/>
<dbReference type="RefSeq" id="WP_087441233.1">
    <property type="nucleotide sequence ID" value="NZ_CABMNB010000017.1"/>
</dbReference>
<evidence type="ECO:0000313" key="4">
    <source>
        <dbReference type="Proteomes" id="UP000315377"/>
    </source>
</evidence>
<evidence type="ECO:0000256" key="1">
    <source>
        <dbReference type="SAM" id="MobiDB-lite"/>
    </source>
</evidence>
<sequence>MDKWLMNNTSAKVIALLIGVLLFIVVHKDDPASVSVPPLMETRWIDNVQVRTVGLDTKQQEIQSITPDSVRIQVRGKRTTIAAALPENYKVILDLTGYGPGKHVVQLQHDFPPGIELQAMQPSSVTVELEDVQTKEFEIQVRTQGAAAQGYKPGTPIVSPSNRVHVTLPASRMTEVAAVAAAVNIEGANESVIAKRVKLTAYNDRGKEIEDAVITPSVVEIEVPITKPFKTVPLQLDLVGQLPDGLAVSSLVPSVNQITLYGPQEVLNKIEFFDGVQVNLKQIDQAGQYKLNVTLTPPPNIEKIEPSEITVDAVVSAVKQKVITGVPITLTGENDRLETSIVEPATRKLDVTVVGAPNLIDEMTASDVQLIANVNDLPAGTHTINVQVNLPRFVRRAEQTPLTVTVEIRDKGEPVTTDPAPEGGGEPDNGTHGATEGNHPGTDTTEPNRSNHEEDQTPEEETSTDPGPGDDTLTQE</sequence>
<accession>A0AAP9J128</accession>
<dbReference type="Pfam" id="PF07949">
    <property type="entry name" value="YbbR"/>
    <property type="match status" value="3"/>
</dbReference>
<feature type="region of interest" description="Disordered" evidence="1">
    <location>
        <begin position="405"/>
        <end position="476"/>
    </location>
</feature>
<dbReference type="PANTHER" id="PTHR37804">
    <property type="entry name" value="CDAA REGULATORY PROTEIN CDAR"/>
    <property type="match status" value="1"/>
</dbReference>
<dbReference type="InterPro" id="IPR053154">
    <property type="entry name" value="c-di-AMP_regulator"/>
</dbReference>
<name>A0AAP9J128_PANTH</name>
<dbReference type="Gene3D" id="2.170.120.40">
    <property type="entry name" value="YbbR-like domain"/>
    <property type="match status" value="2"/>
</dbReference>
<dbReference type="InterPro" id="IPR012505">
    <property type="entry name" value="YbbR"/>
</dbReference>
<evidence type="ECO:0000313" key="2">
    <source>
        <dbReference type="EMBL" id="MCY9606077.1"/>
    </source>
</evidence>
<gene>
    <name evidence="3" type="ORF">FLT43_13545</name>
    <name evidence="2" type="ORF">M5W83_02635</name>
</gene>
<dbReference type="GeneID" id="76996983"/>
<reference evidence="3 4" key="1">
    <citation type="submission" date="2019-07" db="EMBL/GenBank/DDBJ databases">
        <title>Paenibacillus thiaminolyticus NRRL B-4156.</title>
        <authorList>
            <person name="Hehnly C."/>
            <person name="Zhang L."/>
        </authorList>
    </citation>
    <scope>NUCLEOTIDE SEQUENCE [LARGE SCALE GENOMIC DNA]</scope>
    <source>
        <strain evidence="3 4">NRRL B-4156</strain>
    </source>
</reference>
<evidence type="ECO:0000313" key="3">
    <source>
        <dbReference type="EMBL" id="QDM44391.1"/>
    </source>
</evidence>
<dbReference type="AlphaFoldDB" id="A0AAP9J128"/>
<protein>
    <submittedName>
        <fullName evidence="2">CdaR family protein</fullName>
    </submittedName>
</protein>
<dbReference type="CDD" id="cd20206">
    <property type="entry name" value="YbbR"/>
    <property type="match status" value="1"/>
</dbReference>
<evidence type="ECO:0000313" key="5">
    <source>
        <dbReference type="Proteomes" id="UP001209276"/>
    </source>
</evidence>
<dbReference type="Proteomes" id="UP000315377">
    <property type="component" value="Chromosome"/>
</dbReference>
<dbReference type="PANTHER" id="PTHR37804:SF1">
    <property type="entry name" value="CDAA REGULATORY PROTEIN CDAR"/>
    <property type="match status" value="1"/>
</dbReference>
<dbReference type="Proteomes" id="UP001209276">
    <property type="component" value="Unassembled WGS sequence"/>
</dbReference>
<dbReference type="EMBL" id="CP041405">
    <property type="protein sequence ID" value="QDM44391.1"/>
    <property type="molecule type" value="Genomic_DNA"/>
</dbReference>
<keyword evidence="5" id="KW-1185">Reference proteome</keyword>
<organism evidence="3 4">
    <name type="scientific">Paenibacillus thiaminolyticus</name>
    <name type="common">Bacillus thiaminolyticus</name>
    <dbReference type="NCBI Taxonomy" id="49283"/>
    <lineage>
        <taxon>Bacteria</taxon>
        <taxon>Bacillati</taxon>
        <taxon>Bacillota</taxon>
        <taxon>Bacilli</taxon>
        <taxon>Bacillales</taxon>
        <taxon>Paenibacillaceae</taxon>
        <taxon>Paenibacillus</taxon>
    </lineage>
</organism>
<dbReference type="EMBL" id="JAMDMM010000008">
    <property type="protein sequence ID" value="MCY9606077.1"/>
    <property type="molecule type" value="Genomic_DNA"/>
</dbReference>
<dbReference type="Gene3D" id="2.170.120.30">
    <property type="match status" value="2"/>
</dbReference>
<reference evidence="2 5" key="2">
    <citation type="submission" date="2022-05" db="EMBL/GenBank/DDBJ databases">
        <title>Genome Sequencing of Bee-Associated Microbes.</title>
        <authorList>
            <person name="Dunlap C."/>
        </authorList>
    </citation>
    <scope>NUCLEOTIDE SEQUENCE [LARGE SCALE GENOMIC DNA]</scope>
    <source>
        <strain evidence="2 5">NRRL B-14613</strain>
    </source>
</reference>